<dbReference type="PANTHER" id="PTHR10342:SF274">
    <property type="entry name" value="ARYLSULFATASE B"/>
    <property type="match status" value="1"/>
</dbReference>
<keyword evidence="6" id="KW-0325">Glycoprotein</keyword>
<evidence type="ECO:0000256" key="5">
    <source>
        <dbReference type="ARBA" id="ARBA00022837"/>
    </source>
</evidence>
<accession>A0AAV2PVQ8</accession>
<keyword evidence="5" id="KW-0106">Calcium</keyword>
<dbReference type="Proteomes" id="UP001497623">
    <property type="component" value="Unassembled WGS sequence"/>
</dbReference>
<protein>
    <recommendedName>
        <fullName evidence="8">Sulfatase N-terminal domain-containing protein</fullName>
    </recommendedName>
</protein>
<dbReference type="Gene3D" id="3.40.720.10">
    <property type="entry name" value="Alkaline Phosphatase, subunit A"/>
    <property type="match status" value="1"/>
</dbReference>
<dbReference type="InterPro" id="IPR000917">
    <property type="entry name" value="Sulfatase_N"/>
</dbReference>
<dbReference type="Pfam" id="PF00884">
    <property type="entry name" value="Sulfatase"/>
    <property type="match status" value="1"/>
</dbReference>
<evidence type="ECO:0000256" key="7">
    <source>
        <dbReference type="SAM" id="MobiDB-lite"/>
    </source>
</evidence>
<gene>
    <name evidence="9" type="ORF">MNOR_LOCUS4619</name>
</gene>
<feature type="region of interest" description="Disordered" evidence="7">
    <location>
        <begin position="1"/>
        <end position="32"/>
    </location>
</feature>
<sequence>RSYEGNYSENPDEASEKRSHNHKRTKGSNKKQQPHIIYILADDLGWNDVSWHNPLVKMPHLHNLAKQGVILEQSYVQPICGPSRAALMTGRYPYTIGRQASGIKPLQPTGVDLSAMFLPEALKKAGYQTHMIGKWHLGFCRDEYTPTGRGFDSFYGFYAGHSNYYSHRVMGGFDFHDANVHGNTRQPLDIEGKYSTYVFADRVDEILVQRNPRAPLFLYYSFQSVHKPLQVPKSYERSYKNIKNENRRTFLGMTTAMDEAVGRLIKSLKRTGHYDNSIIVFSTDNGGPAKESGGANNWPLRGVKGTLFEGGIRGPAFIHSPLLPNPGTVSHQVGNYKLVMGNVVLNNRGRHRKDIWYFPPEGVGSFTETLNFIQNRLQSPVDTSLRTEKNFKYLKNRSVKRIMKSDVPMFLFNITADPSELDNLSHREPGKLEELLSRLKEELTRVVKPDEPRQVERGHPKRNAANILTSGWC</sequence>
<proteinExistence type="inferred from homology"/>
<dbReference type="Gene3D" id="3.30.1120.10">
    <property type="match status" value="1"/>
</dbReference>
<evidence type="ECO:0000313" key="10">
    <source>
        <dbReference type="Proteomes" id="UP001497623"/>
    </source>
</evidence>
<evidence type="ECO:0000256" key="1">
    <source>
        <dbReference type="ARBA" id="ARBA00001913"/>
    </source>
</evidence>
<dbReference type="AlphaFoldDB" id="A0AAV2PVQ8"/>
<reference evidence="9 10" key="1">
    <citation type="submission" date="2024-05" db="EMBL/GenBank/DDBJ databases">
        <authorList>
            <person name="Wallberg A."/>
        </authorList>
    </citation>
    <scope>NUCLEOTIDE SEQUENCE [LARGE SCALE GENOMIC DNA]</scope>
</reference>
<dbReference type="InterPro" id="IPR017850">
    <property type="entry name" value="Alkaline_phosphatase_core_sf"/>
</dbReference>
<name>A0AAV2PVQ8_MEGNR</name>
<feature type="compositionally biased region" description="Basic residues" evidence="7">
    <location>
        <begin position="19"/>
        <end position="32"/>
    </location>
</feature>
<evidence type="ECO:0000256" key="6">
    <source>
        <dbReference type="ARBA" id="ARBA00023180"/>
    </source>
</evidence>
<dbReference type="InterPro" id="IPR024607">
    <property type="entry name" value="Sulfatase_CS"/>
</dbReference>
<evidence type="ECO:0000256" key="3">
    <source>
        <dbReference type="ARBA" id="ARBA00022723"/>
    </source>
</evidence>
<dbReference type="PROSITE" id="PS00149">
    <property type="entry name" value="SULFATASE_2"/>
    <property type="match status" value="1"/>
</dbReference>
<evidence type="ECO:0000259" key="8">
    <source>
        <dbReference type="Pfam" id="PF00884"/>
    </source>
</evidence>
<keyword evidence="3" id="KW-0479">Metal-binding</keyword>
<dbReference type="PROSITE" id="PS00523">
    <property type="entry name" value="SULFATASE_1"/>
    <property type="match status" value="1"/>
</dbReference>
<feature type="domain" description="Sulfatase N-terminal" evidence="8">
    <location>
        <begin position="34"/>
        <end position="332"/>
    </location>
</feature>
<dbReference type="SUPFAM" id="SSF53649">
    <property type="entry name" value="Alkaline phosphatase-like"/>
    <property type="match status" value="1"/>
</dbReference>
<comment type="caution">
    <text evidence="9">The sequence shown here is derived from an EMBL/GenBank/DDBJ whole genome shotgun (WGS) entry which is preliminary data.</text>
</comment>
<dbReference type="CDD" id="cd16029">
    <property type="entry name" value="4-S"/>
    <property type="match status" value="1"/>
</dbReference>
<dbReference type="GO" id="GO:0008484">
    <property type="term" value="F:sulfuric ester hydrolase activity"/>
    <property type="evidence" value="ECO:0007669"/>
    <property type="project" value="InterPro"/>
</dbReference>
<comment type="similarity">
    <text evidence="2">Belongs to the sulfatase family.</text>
</comment>
<dbReference type="InterPro" id="IPR047115">
    <property type="entry name" value="ARSB"/>
</dbReference>
<keyword evidence="10" id="KW-1185">Reference proteome</keyword>
<evidence type="ECO:0000256" key="2">
    <source>
        <dbReference type="ARBA" id="ARBA00008779"/>
    </source>
</evidence>
<dbReference type="PANTHER" id="PTHR10342">
    <property type="entry name" value="ARYLSULFATASE"/>
    <property type="match status" value="1"/>
</dbReference>
<dbReference type="GO" id="GO:0046872">
    <property type="term" value="F:metal ion binding"/>
    <property type="evidence" value="ECO:0007669"/>
    <property type="project" value="UniProtKB-KW"/>
</dbReference>
<dbReference type="EMBL" id="CAXKWB010001703">
    <property type="protein sequence ID" value="CAL4065161.1"/>
    <property type="molecule type" value="Genomic_DNA"/>
</dbReference>
<feature type="non-terminal residue" evidence="9">
    <location>
        <position position="1"/>
    </location>
</feature>
<comment type="cofactor">
    <cofactor evidence="1">
        <name>Ca(2+)</name>
        <dbReference type="ChEBI" id="CHEBI:29108"/>
    </cofactor>
</comment>
<evidence type="ECO:0000256" key="4">
    <source>
        <dbReference type="ARBA" id="ARBA00022801"/>
    </source>
</evidence>
<organism evidence="9 10">
    <name type="scientific">Meganyctiphanes norvegica</name>
    <name type="common">Northern krill</name>
    <name type="synonym">Thysanopoda norvegica</name>
    <dbReference type="NCBI Taxonomy" id="48144"/>
    <lineage>
        <taxon>Eukaryota</taxon>
        <taxon>Metazoa</taxon>
        <taxon>Ecdysozoa</taxon>
        <taxon>Arthropoda</taxon>
        <taxon>Crustacea</taxon>
        <taxon>Multicrustacea</taxon>
        <taxon>Malacostraca</taxon>
        <taxon>Eumalacostraca</taxon>
        <taxon>Eucarida</taxon>
        <taxon>Euphausiacea</taxon>
        <taxon>Euphausiidae</taxon>
        <taxon>Meganyctiphanes</taxon>
    </lineage>
</organism>
<evidence type="ECO:0000313" key="9">
    <source>
        <dbReference type="EMBL" id="CAL4065161.1"/>
    </source>
</evidence>
<keyword evidence="4" id="KW-0378">Hydrolase</keyword>